<evidence type="ECO:0000256" key="3">
    <source>
        <dbReference type="SAM" id="MobiDB-lite"/>
    </source>
</evidence>
<keyword evidence="4" id="KW-0812">Transmembrane</keyword>
<evidence type="ECO:0000256" key="1">
    <source>
        <dbReference type="ARBA" id="ARBA00001968"/>
    </source>
</evidence>
<feature type="region of interest" description="Disordered" evidence="3">
    <location>
        <begin position="1"/>
        <end position="100"/>
    </location>
</feature>
<feature type="region of interest" description="Disordered" evidence="3">
    <location>
        <begin position="811"/>
        <end position="839"/>
    </location>
</feature>
<name>A0A5N4B294_PHOPY</name>
<reference evidence="6 7" key="1">
    <citation type="journal article" date="2018" name="Elife">
        <title>Firefly genomes illuminate parallel origins of bioluminescence in beetles.</title>
        <authorList>
            <person name="Fallon T.R."/>
            <person name="Lower S.E."/>
            <person name="Chang C.H."/>
            <person name="Bessho-Uehara M."/>
            <person name="Martin G.J."/>
            <person name="Bewick A.J."/>
            <person name="Behringer M."/>
            <person name="Debat H.J."/>
            <person name="Wong I."/>
            <person name="Day J.C."/>
            <person name="Suvorov A."/>
            <person name="Silva C.J."/>
            <person name="Stanger-Hall K.F."/>
            <person name="Hall D.W."/>
            <person name="Schmitz R.J."/>
            <person name="Nelson D.R."/>
            <person name="Lewis S.M."/>
            <person name="Shigenobu S."/>
            <person name="Bybee S.M."/>
            <person name="Larracuente A.M."/>
            <person name="Oba Y."/>
            <person name="Weng J.K."/>
        </authorList>
    </citation>
    <scope>NUCLEOTIDE SEQUENCE [LARGE SCALE GENOMIC DNA]</scope>
    <source>
        <strain evidence="6">1611_PpyrPB1</strain>
        <tissue evidence="6">Whole body</tissue>
    </source>
</reference>
<feature type="compositionally biased region" description="Basic and acidic residues" evidence="3">
    <location>
        <begin position="23"/>
        <end position="32"/>
    </location>
</feature>
<dbReference type="Proteomes" id="UP000327044">
    <property type="component" value="Unassembled WGS sequence"/>
</dbReference>
<dbReference type="InterPro" id="IPR012337">
    <property type="entry name" value="RNaseH-like_sf"/>
</dbReference>
<proteinExistence type="predicted"/>
<keyword evidence="2" id="KW-0479">Metal-binding</keyword>
<comment type="cofactor">
    <cofactor evidence="1">
        <name>a divalent metal cation</name>
        <dbReference type="ChEBI" id="CHEBI:60240"/>
    </cofactor>
</comment>
<evidence type="ECO:0000259" key="5">
    <source>
        <dbReference type="SMART" id="SM00597"/>
    </source>
</evidence>
<dbReference type="GO" id="GO:0046872">
    <property type="term" value="F:metal ion binding"/>
    <property type="evidence" value="ECO:0007669"/>
    <property type="project" value="UniProtKB-KW"/>
</dbReference>
<evidence type="ECO:0000313" key="6">
    <source>
        <dbReference type="EMBL" id="KAB0803510.1"/>
    </source>
</evidence>
<feature type="compositionally biased region" description="Basic and acidic residues" evidence="3">
    <location>
        <begin position="811"/>
        <end position="830"/>
    </location>
</feature>
<gene>
    <name evidence="6" type="ORF">PPYR_00480</name>
</gene>
<accession>A0A5N4B294</accession>
<feature type="compositionally biased region" description="Polar residues" evidence="3">
    <location>
        <begin position="49"/>
        <end position="63"/>
    </location>
</feature>
<dbReference type="InterPro" id="IPR027806">
    <property type="entry name" value="HARBI1_dom"/>
</dbReference>
<sequence length="1278" mass="146380">MNKNQATTIRKTKRLSGAQYLKRKLEKDEEKKKLSHSLHKYLKKDYQRTDLTNEPETSGMSCASTSSNVVVSGESGNARLESKSPPSDADADDNDNIDIDNSECSTIQRLTLTSVALGEVSCNTILQDSVDIIEDDNFAEPAEDEMQQEQDVDILPLPEPEQLDLTDAAYWPSSLSTNIIDIIVKNRPVQIRNLNFPKSGSAGSGRFSNNYYSRKLANGECVNRDWLIYSKSKDAVFCFCCKLFSKMPMKLINEGYSDWKHLSNTLSRHEKSTQHIESYKKWIDLEKRLLNLTTIDSKEQRLLEMQVKYWQNVIERLIAIIQFLASQCLAFRGTSTKLFAHNNGNFLQCVQMISKFDPVMSEHLKKIQTFKNKKSLPHYLGYKFQNEIISLLSNTIQMQIIELARKAKYYSIILDCTPDCSHVEQISVIIRFVSLADKVEIREHFLGFYPVTNTTGQGLYDFITKKLLDTGLDIADLRGQGYANGANMRGKNIGLQKKILEQNPRAAFIPCTAHSLNLVVNDSAKVTLEVVEFFNFVQELYTFFSSSTYRWDILKKNVSNLTLKSVSATRWESRIEAIKPLRFQLGEIYVSLIELLEDASRDIDTKHQAKLIEYFKSLRSEDSFENYVECAKNVATDVELENLEFPDIRTVRQRKKKRQFDYECQDEPVLDPKANFRTNFYYVLIDKAIGSMEERFDTLHQQLEKFSVLFDFVELSNEAIKEKSLVLQEYLQDPRTGESDIDSQELCEELESLKIFVTGQQTIKCEPLEILNYICENSLSGSFPNVTIGLRILLALPVSVASAERSANWQRDEREKPSFNKQDVDRRDSQTSRQIVEQKGPVATSSNQVFTFLIFHYFILLSIVLLLVIVMNRNLIASSALAASVIVIMSCLLTKRRNKRTRIWSRNWLQRRNEGRDVLNMLNTELLPEDPNAYTNFLRLTNDQFEYLLSLISNEICKQDTLMRECIPSRSKLEVTLRFLATGETYRSLMYTTRIHETTISRFIPEVCQAIVLKLKPIYLKAPRTAEEWKKISQDFDQLWQFPHCVGALDGRHITFRAPISAGSYYYNYKGANSIVLLALAAANYKFIYANIGVNGRISDGGVFQNSSLSRALQDNSLSLPAPEVLPGMTEALPYVIVADDAFPLSKNLLKPYPDRGLGNDSRIFNYRLSRARRIIENSFGILANRFRLLLNPVNLDAEKVELITLTCVVLHNFLATDNAQSYIELEEFNENLPKINRQCGNRTSIAARDIRDHFRSYFNSSPGSVPWQQNAINNFNL</sequence>
<dbReference type="SUPFAM" id="SSF53098">
    <property type="entry name" value="Ribonuclease H-like"/>
    <property type="match status" value="1"/>
</dbReference>
<feature type="compositionally biased region" description="Low complexity" evidence="3">
    <location>
        <begin position="64"/>
        <end position="77"/>
    </location>
</feature>
<feature type="compositionally biased region" description="Basic residues" evidence="3">
    <location>
        <begin position="33"/>
        <end position="42"/>
    </location>
</feature>
<dbReference type="InterPro" id="IPR025398">
    <property type="entry name" value="DUF4371"/>
</dbReference>
<keyword evidence="4" id="KW-1133">Transmembrane helix</keyword>
<comment type="caution">
    <text evidence="6">The sequence shown here is derived from an EMBL/GenBank/DDBJ whole genome shotgun (WGS) entry which is preliminary data.</text>
</comment>
<feature type="domain" description="TTF-type" evidence="5">
    <location>
        <begin position="211"/>
        <end position="294"/>
    </location>
</feature>
<dbReference type="SMART" id="SM00597">
    <property type="entry name" value="ZnF_TTF"/>
    <property type="match status" value="1"/>
</dbReference>
<dbReference type="PANTHER" id="PTHR45749:SF35">
    <property type="entry name" value="AC-LIKE TRANSPOSASE-RELATED"/>
    <property type="match status" value="1"/>
</dbReference>
<feature type="transmembrane region" description="Helical" evidence="4">
    <location>
        <begin position="849"/>
        <end position="869"/>
    </location>
</feature>
<evidence type="ECO:0000256" key="4">
    <source>
        <dbReference type="SAM" id="Phobius"/>
    </source>
</evidence>
<protein>
    <recommendedName>
        <fullName evidence="5">TTF-type domain-containing protein</fullName>
    </recommendedName>
</protein>
<feature type="compositionally biased region" description="Acidic residues" evidence="3">
    <location>
        <begin position="89"/>
        <end position="100"/>
    </location>
</feature>
<dbReference type="InParanoid" id="A0A5N4B294"/>
<organism evidence="6 7">
    <name type="scientific">Photinus pyralis</name>
    <name type="common">Common eastern firefly</name>
    <name type="synonym">Lampyris pyralis</name>
    <dbReference type="NCBI Taxonomy" id="7054"/>
    <lineage>
        <taxon>Eukaryota</taxon>
        <taxon>Metazoa</taxon>
        <taxon>Ecdysozoa</taxon>
        <taxon>Arthropoda</taxon>
        <taxon>Hexapoda</taxon>
        <taxon>Insecta</taxon>
        <taxon>Pterygota</taxon>
        <taxon>Neoptera</taxon>
        <taxon>Endopterygota</taxon>
        <taxon>Coleoptera</taxon>
        <taxon>Polyphaga</taxon>
        <taxon>Elateriformia</taxon>
        <taxon>Elateroidea</taxon>
        <taxon>Lampyridae</taxon>
        <taxon>Lampyrinae</taxon>
        <taxon>Photinus</taxon>
    </lineage>
</organism>
<dbReference type="AlphaFoldDB" id="A0A5N4B294"/>
<dbReference type="Pfam" id="PF13359">
    <property type="entry name" value="DDE_Tnp_4"/>
    <property type="match status" value="1"/>
</dbReference>
<keyword evidence="7" id="KW-1185">Reference proteome</keyword>
<dbReference type="PANTHER" id="PTHR45749">
    <property type="match status" value="1"/>
</dbReference>
<dbReference type="InterPro" id="IPR006580">
    <property type="entry name" value="Znf_TTF"/>
</dbReference>
<evidence type="ECO:0000313" key="7">
    <source>
        <dbReference type="Proteomes" id="UP000327044"/>
    </source>
</evidence>
<keyword evidence="4" id="KW-0472">Membrane</keyword>
<evidence type="ECO:0000256" key="2">
    <source>
        <dbReference type="ARBA" id="ARBA00022723"/>
    </source>
</evidence>
<dbReference type="EMBL" id="VVIM01000001">
    <property type="protein sequence ID" value="KAB0803510.1"/>
    <property type="molecule type" value="Genomic_DNA"/>
</dbReference>
<feature type="transmembrane region" description="Helical" evidence="4">
    <location>
        <begin position="875"/>
        <end position="893"/>
    </location>
</feature>
<dbReference type="Pfam" id="PF14291">
    <property type="entry name" value="DUF4371"/>
    <property type="match status" value="1"/>
</dbReference>